<evidence type="ECO:0000313" key="4">
    <source>
        <dbReference type="Proteomes" id="UP000053599"/>
    </source>
</evidence>
<feature type="transmembrane region" description="Helical" evidence="2">
    <location>
        <begin position="225"/>
        <end position="248"/>
    </location>
</feature>
<dbReference type="OrthoDB" id="5412502at2759"/>
<dbReference type="HOGENOM" id="CLU_029043_0_0_1"/>
<dbReference type="AlphaFoldDB" id="A0A0D1YMK6"/>
<dbReference type="EMBL" id="KN846952">
    <property type="protein sequence ID" value="KIV84112.1"/>
    <property type="molecule type" value="Genomic_DNA"/>
</dbReference>
<keyword evidence="2" id="KW-1133">Transmembrane helix</keyword>
<proteinExistence type="predicted"/>
<reference evidence="3 4" key="1">
    <citation type="submission" date="2015-01" db="EMBL/GenBank/DDBJ databases">
        <title>The Genome Sequence of Exophiala sideris CBS121828.</title>
        <authorList>
            <consortium name="The Broad Institute Genomics Platform"/>
            <person name="Cuomo C."/>
            <person name="de Hoog S."/>
            <person name="Gorbushina A."/>
            <person name="Stielow B."/>
            <person name="Teixiera M."/>
            <person name="Abouelleil A."/>
            <person name="Chapman S.B."/>
            <person name="Priest M."/>
            <person name="Young S.K."/>
            <person name="Wortman J."/>
            <person name="Nusbaum C."/>
            <person name="Birren B."/>
        </authorList>
    </citation>
    <scope>NUCLEOTIDE SEQUENCE [LARGE SCALE GENOMIC DNA]</scope>
    <source>
        <strain evidence="3 4">CBS 121828</strain>
    </source>
</reference>
<gene>
    <name evidence="3" type="ORF">PV11_06084</name>
</gene>
<evidence type="ECO:0000313" key="3">
    <source>
        <dbReference type="EMBL" id="KIV84112.1"/>
    </source>
</evidence>
<accession>A0A0D1YMK6</accession>
<name>A0A0D1YMK6_9EURO</name>
<organism evidence="3 4">
    <name type="scientific">Exophiala sideris</name>
    <dbReference type="NCBI Taxonomy" id="1016849"/>
    <lineage>
        <taxon>Eukaryota</taxon>
        <taxon>Fungi</taxon>
        <taxon>Dikarya</taxon>
        <taxon>Ascomycota</taxon>
        <taxon>Pezizomycotina</taxon>
        <taxon>Eurotiomycetes</taxon>
        <taxon>Chaetothyriomycetidae</taxon>
        <taxon>Chaetothyriales</taxon>
        <taxon>Herpotrichiellaceae</taxon>
        <taxon>Exophiala</taxon>
    </lineage>
</organism>
<feature type="transmembrane region" description="Helical" evidence="2">
    <location>
        <begin position="254"/>
        <end position="273"/>
    </location>
</feature>
<protein>
    <submittedName>
        <fullName evidence="3">Uncharacterized protein</fullName>
    </submittedName>
</protein>
<evidence type="ECO:0000256" key="1">
    <source>
        <dbReference type="SAM" id="MobiDB-lite"/>
    </source>
</evidence>
<evidence type="ECO:0000256" key="2">
    <source>
        <dbReference type="SAM" id="Phobius"/>
    </source>
</evidence>
<keyword evidence="2" id="KW-0472">Membrane</keyword>
<sequence length="415" mass="45694">MRFIDSYSSNNNGFQLDIVGFLAILGEGSVETIAQVATLSYLAYLPRLIPAPQIFIRPSRPEKLETTAGAKVIGVHSGNTGEDIHHVAHALHRGDKLPPNTVTCVWVKENDKPRPSIKRLGPLAMLAWMGFAMSAVLLALSIYWEDGMSLLATVLLSALSTMTGVANKWSPTPNDPKPDPHSPAGDVVIKYPQGAFIVVKCEERTARYLYFNPSERCIYSVESTAIYRGMSLISTLLLMGGVISLANARIETQTAFAGAYMLVNIFYWIGAALPPAQHWDLSRLEVDHIEVHGGAPPRNAKIDNVSPTYTEALWKAIAVTGTSNWVKEAGWAPRTPAWNDWLNEAEEAALGEPLKSSKKMVDGREVEVWTIRNWDSRSALSTLLRTTTDRATRSPTVRSPTNEIKGGFWNDQQNP</sequence>
<feature type="region of interest" description="Disordered" evidence="1">
    <location>
        <begin position="390"/>
        <end position="415"/>
    </location>
</feature>
<dbReference type="Proteomes" id="UP000053599">
    <property type="component" value="Unassembled WGS sequence"/>
</dbReference>
<keyword evidence="2" id="KW-0812">Transmembrane</keyword>
<feature type="transmembrane region" description="Helical" evidence="2">
    <location>
        <begin position="123"/>
        <end position="144"/>
    </location>
</feature>